<reference evidence="4 5" key="1">
    <citation type="submission" date="2016-09" db="EMBL/GenBank/DDBJ databases">
        <authorList>
            <person name="Capua I."/>
            <person name="De Benedictis P."/>
            <person name="Joannis T."/>
            <person name="Lombin L.H."/>
            <person name="Cattoli G."/>
        </authorList>
    </citation>
    <scope>NUCLEOTIDE SEQUENCE [LARGE SCALE GENOMIC DNA]</scope>
    <source>
        <strain evidence="4 5">LMG 25899</strain>
    </source>
</reference>
<dbReference type="Pfam" id="PF01497">
    <property type="entry name" value="Peripla_BP_2"/>
    <property type="match status" value="1"/>
</dbReference>
<name>A0A1E5KTJ5_9ENTE</name>
<dbReference type="InterPro" id="IPR050902">
    <property type="entry name" value="ABC_Transporter_SBP"/>
</dbReference>
<dbReference type="PANTHER" id="PTHR30535">
    <property type="entry name" value="VITAMIN B12-BINDING PROTEIN"/>
    <property type="match status" value="1"/>
</dbReference>
<keyword evidence="2" id="KW-0732">Signal</keyword>
<sequence length="369" mass="40742">MKIIKNLLVVVASLFILTACGGTKTTPSESSVSESSVKTNKKVAAEKRIFIDSVGREVEVPKNITKIAPSGPLAQIVLYTSSPDLLVGLATPFSKEAQAYIDKKYQELPEFGQFYGKKASLNMEALSVAAPDVIIDIGEPKKTVKEDMDKLQSQIDIPTIFIEANLENLPETYKKLGELLGNTKETEKLGAYCKKVLDQAEENKSKLSESKKKTIYYASGNVGLNTNAEGSFHAQVIDAIGVKNAVTGVDITSQGGGTVVSMEQLIQWQPDYILADSEKVYQIIQTDASWKELTAVKEKHVYKVPTAPYNFMGFPPSVNRIIGIQWLGNLVYPEQYELTIDETVKEFYDLFYHVQPSEKQIAEILANAK</sequence>
<dbReference type="SUPFAM" id="SSF53807">
    <property type="entry name" value="Helical backbone' metal receptor"/>
    <property type="match status" value="1"/>
</dbReference>
<keyword evidence="5" id="KW-1185">Reference proteome</keyword>
<gene>
    <name evidence="4" type="ORF">BCR26_05000</name>
</gene>
<evidence type="ECO:0000313" key="4">
    <source>
        <dbReference type="EMBL" id="OEH81207.1"/>
    </source>
</evidence>
<dbReference type="Proteomes" id="UP000095256">
    <property type="component" value="Unassembled WGS sequence"/>
</dbReference>
<dbReference type="OrthoDB" id="66025at2"/>
<evidence type="ECO:0000313" key="5">
    <source>
        <dbReference type="Proteomes" id="UP000095256"/>
    </source>
</evidence>
<dbReference type="STRING" id="762845.BCR26_05000"/>
<dbReference type="PANTHER" id="PTHR30535:SF34">
    <property type="entry name" value="MOLYBDATE-BINDING PROTEIN MOLA"/>
    <property type="match status" value="1"/>
</dbReference>
<evidence type="ECO:0000259" key="3">
    <source>
        <dbReference type="PROSITE" id="PS50983"/>
    </source>
</evidence>
<dbReference type="PROSITE" id="PS50983">
    <property type="entry name" value="FE_B12_PBP"/>
    <property type="match status" value="1"/>
</dbReference>
<dbReference type="AlphaFoldDB" id="A0A1E5KTJ5"/>
<dbReference type="PROSITE" id="PS51257">
    <property type="entry name" value="PROKAR_LIPOPROTEIN"/>
    <property type="match status" value="1"/>
</dbReference>
<dbReference type="InterPro" id="IPR002491">
    <property type="entry name" value="ABC_transptr_periplasmic_BD"/>
</dbReference>
<feature type="signal peptide" evidence="2">
    <location>
        <begin position="1"/>
        <end position="21"/>
    </location>
</feature>
<dbReference type="Gene3D" id="1.20.58.2180">
    <property type="match status" value="1"/>
</dbReference>
<feature type="chain" id="PRO_5009180464" evidence="2">
    <location>
        <begin position="22"/>
        <end position="369"/>
    </location>
</feature>
<protein>
    <submittedName>
        <fullName evidence="4">ABC transporter substrate-binding protein</fullName>
    </submittedName>
</protein>
<accession>A0A1E5KTJ5</accession>
<evidence type="ECO:0000256" key="2">
    <source>
        <dbReference type="SAM" id="SignalP"/>
    </source>
</evidence>
<dbReference type="RefSeq" id="WP_069699795.1">
    <property type="nucleotide sequence ID" value="NZ_JAGGMA010000004.1"/>
</dbReference>
<proteinExistence type="inferred from homology"/>
<dbReference type="EMBL" id="MIEK01000056">
    <property type="protein sequence ID" value="OEH81207.1"/>
    <property type="molecule type" value="Genomic_DNA"/>
</dbReference>
<dbReference type="GO" id="GO:0071281">
    <property type="term" value="P:cellular response to iron ion"/>
    <property type="evidence" value="ECO:0007669"/>
    <property type="project" value="TreeGrafter"/>
</dbReference>
<organism evidence="4 5">
    <name type="scientific">Enterococcus rivorum</name>
    <dbReference type="NCBI Taxonomy" id="762845"/>
    <lineage>
        <taxon>Bacteria</taxon>
        <taxon>Bacillati</taxon>
        <taxon>Bacillota</taxon>
        <taxon>Bacilli</taxon>
        <taxon>Lactobacillales</taxon>
        <taxon>Enterococcaceae</taxon>
        <taxon>Enterococcus</taxon>
    </lineage>
</organism>
<comment type="caution">
    <text evidence="4">The sequence shown here is derived from an EMBL/GenBank/DDBJ whole genome shotgun (WGS) entry which is preliminary data.</text>
</comment>
<dbReference type="Gene3D" id="3.40.50.1980">
    <property type="entry name" value="Nitrogenase molybdenum iron protein domain"/>
    <property type="match status" value="2"/>
</dbReference>
<comment type="similarity">
    <text evidence="1">Belongs to the bacterial solute-binding protein 8 family.</text>
</comment>
<evidence type="ECO:0000256" key="1">
    <source>
        <dbReference type="ARBA" id="ARBA00008814"/>
    </source>
</evidence>
<feature type="domain" description="Fe/B12 periplasmic-binding" evidence="3">
    <location>
        <begin position="65"/>
        <end position="335"/>
    </location>
</feature>